<accession>A0AAW5RZF0</accession>
<gene>
    <name evidence="2" type="ORF">H7I91_02205</name>
</gene>
<comment type="caution">
    <text evidence="2">The sequence shown here is derived from an EMBL/GenBank/DDBJ whole genome shotgun (WGS) entry which is preliminary data.</text>
</comment>
<dbReference type="RefSeq" id="WP_139800214.1">
    <property type="nucleotide sequence ID" value="NZ_JACKTG010000010.1"/>
</dbReference>
<dbReference type="EMBL" id="JACKTG010000010">
    <property type="protein sequence ID" value="MCV6988126.1"/>
    <property type="molecule type" value="Genomic_DNA"/>
</dbReference>
<name>A0AAW5RZF0_MYCBC</name>
<evidence type="ECO:0000313" key="3">
    <source>
        <dbReference type="Proteomes" id="UP001207588"/>
    </source>
</evidence>
<feature type="region of interest" description="Disordered" evidence="1">
    <location>
        <begin position="62"/>
        <end position="101"/>
    </location>
</feature>
<proteinExistence type="predicted"/>
<reference evidence="2" key="1">
    <citation type="submission" date="2020-07" db="EMBL/GenBank/DDBJ databases">
        <authorList>
            <person name="Pettersson B.M.F."/>
            <person name="Behra P.R.K."/>
            <person name="Ramesh M."/>
            <person name="Das S."/>
            <person name="Dasgupta S."/>
            <person name="Kirsebom L.A."/>
        </authorList>
    </citation>
    <scope>NUCLEOTIDE SEQUENCE</scope>
    <source>
        <strain evidence="2">DSM 45439</strain>
    </source>
</reference>
<dbReference type="Proteomes" id="UP001207588">
    <property type="component" value="Unassembled WGS sequence"/>
</dbReference>
<evidence type="ECO:0000313" key="2">
    <source>
        <dbReference type="EMBL" id="MCV6988126.1"/>
    </source>
</evidence>
<feature type="compositionally biased region" description="Acidic residues" evidence="1">
    <location>
        <begin position="71"/>
        <end position="81"/>
    </location>
</feature>
<protein>
    <recommendedName>
        <fullName evidence="4">Terminase small subunit</fullName>
    </recommendedName>
</protein>
<sequence>MAHAKQPTPEQIPVLEDLHEASLLRNLAYSLYLSTFTRALDAGAGPSLIARYAKITPQAANSTRNRLEAVPPDDDAPDTVDEVLRRLKESPPPARPRRRRR</sequence>
<organism evidence="2 3">
    <name type="scientific">Mycobacterium bouchedurhonense</name>
    <dbReference type="NCBI Taxonomy" id="701041"/>
    <lineage>
        <taxon>Bacteria</taxon>
        <taxon>Bacillati</taxon>
        <taxon>Actinomycetota</taxon>
        <taxon>Actinomycetes</taxon>
        <taxon>Mycobacteriales</taxon>
        <taxon>Mycobacteriaceae</taxon>
        <taxon>Mycobacterium</taxon>
        <taxon>Mycobacterium avium complex (MAC)</taxon>
    </lineage>
</organism>
<reference evidence="2" key="2">
    <citation type="journal article" date="2022" name="BMC Genomics">
        <title>Comparative genome analysis of mycobacteria focusing on tRNA and non-coding RNA.</title>
        <authorList>
            <person name="Behra P.R.K."/>
            <person name="Pettersson B.M.F."/>
            <person name="Ramesh M."/>
            <person name="Das S."/>
            <person name="Dasgupta S."/>
            <person name="Kirsebom L.A."/>
        </authorList>
    </citation>
    <scope>NUCLEOTIDE SEQUENCE</scope>
    <source>
        <strain evidence="2">DSM 45439</strain>
    </source>
</reference>
<dbReference type="AlphaFoldDB" id="A0AAW5RZF0"/>
<evidence type="ECO:0008006" key="4">
    <source>
        <dbReference type="Google" id="ProtNLM"/>
    </source>
</evidence>
<evidence type="ECO:0000256" key="1">
    <source>
        <dbReference type="SAM" id="MobiDB-lite"/>
    </source>
</evidence>